<accession>A0A0B8P1V5</accession>
<dbReference type="RefSeq" id="WP_261835850.1">
    <property type="nucleotide sequence ID" value="NZ_AP024882.1"/>
</dbReference>
<protein>
    <recommendedName>
        <fullName evidence="5">ATP-grasp domain-containing protein</fullName>
    </recommendedName>
</protein>
<dbReference type="EMBL" id="BBRZ01000039">
    <property type="protein sequence ID" value="GAM56909.1"/>
    <property type="molecule type" value="Genomic_DNA"/>
</dbReference>
<evidence type="ECO:0000256" key="3">
    <source>
        <dbReference type="ARBA" id="ARBA00022840"/>
    </source>
</evidence>
<dbReference type="InterPro" id="IPR052032">
    <property type="entry name" value="ATP-dep_AA_Ligase"/>
</dbReference>
<dbReference type="Gene3D" id="3.40.50.20">
    <property type="match status" value="1"/>
</dbReference>
<dbReference type="PANTHER" id="PTHR43585:SF2">
    <property type="entry name" value="ATP-GRASP ENZYME FSQD"/>
    <property type="match status" value="1"/>
</dbReference>
<evidence type="ECO:0000256" key="4">
    <source>
        <dbReference type="PROSITE-ProRule" id="PRU00409"/>
    </source>
</evidence>
<reference evidence="6 7" key="1">
    <citation type="submission" date="2015-01" db="EMBL/GenBank/DDBJ databases">
        <title>Vibrio sp. C1 JCM 19231 whole genome shotgun sequence.</title>
        <authorList>
            <person name="Sawabe T."/>
            <person name="Meirelles P."/>
            <person name="Feng G."/>
            <person name="Sayaka M."/>
            <person name="Hattori M."/>
            <person name="Ohkuma M."/>
        </authorList>
    </citation>
    <scope>NUCLEOTIDE SEQUENCE [LARGE SCALE GENOMIC DNA]</scope>
    <source>
        <strain evidence="7">JCM 19231</strain>
    </source>
</reference>
<feature type="domain" description="ATP-grasp" evidence="5">
    <location>
        <begin position="102"/>
        <end position="292"/>
    </location>
</feature>
<evidence type="ECO:0000256" key="2">
    <source>
        <dbReference type="ARBA" id="ARBA00022741"/>
    </source>
</evidence>
<dbReference type="AlphaFoldDB" id="A0A0B8P1V5"/>
<dbReference type="Proteomes" id="UP000031671">
    <property type="component" value="Unassembled WGS sequence"/>
</dbReference>
<keyword evidence="3 4" id="KW-0067">ATP-binding</keyword>
<keyword evidence="7" id="KW-1185">Reference proteome</keyword>
<evidence type="ECO:0000256" key="1">
    <source>
        <dbReference type="ARBA" id="ARBA00022598"/>
    </source>
</evidence>
<dbReference type="GO" id="GO:0005524">
    <property type="term" value="F:ATP binding"/>
    <property type="evidence" value="ECO:0007669"/>
    <property type="project" value="UniProtKB-UniRule"/>
</dbReference>
<dbReference type="PROSITE" id="PS50975">
    <property type="entry name" value="ATP_GRASP"/>
    <property type="match status" value="1"/>
</dbReference>
<dbReference type="SUPFAM" id="SSF56059">
    <property type="entry name" value="Glutathione synthetase ATP-binding domain-like"/>
    <property type="match status" value="1"/>
</dbReference>
<evidence type="ECO:0000259" key="5">
    <source>
        <dbReference type="PROSITE" id="PS50975"/>
    </source>
</evidence>
<sequence>MGKVLLVDTSFSSIPIYDYLITEHDVYVVGNRSGDALAIRCQEKWIELDYSNTEKLKEIIESHRFDYLVPGCTDVSIRVCQELSESCQLFDSVQVYSHLSQKRLFRNLCKANHISCPLTYEAADFPIYGTFICKPVDSYSGNGVTVFDGSKENELREAIDNALIYSQSKEFVIEEFVEGQLYSYSTFIEQQKVMDSFIVLEGSSATSFAVDTSFLISDFPQDISETLKMSIERLASHLSLVDGLLHLQFILDKSGHPQFIEMTRRCPGDLYSMLIEYSSGYRYAAKYASYYICKRLSAEVESENLVIRHTLTSDHLESFNVLNFNEINTVKAFWPLIKLGENIRPNQKDRVGILFSQCQSIAVRDELYRNFMNRNEYQFSSYNHKVDRN</sequence>
<reference evidence="6 7" key="2">
    <citation type="submission" date="2015-01" db="EMBL/GenBank/DDBJ databases">
        <authorList>
            <consortium name="NBRP consortium"/>
            <person name="Sawabe T."/>
            <person name="Meirelles P."/>
            <person name="Feng G."/>
            <person name="Sayaka M."/>
            <person name="Hattori M."/>
            <person name="Ohkuma M."/>
        </authorList>
    </citation>
    <scope>NUCLEOTIDE SEQUENCE [LARGE SCALE GENOMIC DNA]</scope>
    <source>
        <strain evidence="7">JCM 19231</strain>
    </source>
</reference>
<name>A0A0B8P1V5_9VIBR</name>
<dbReference type="GO" id="GO:0016874">
    <property type="term" value="F:ligase activity"/>
    <property type="evidence" value="ECO:0007669"/>
    <property type="project" value="UniProtKB-KW"/>
</dbReference>
<dbReference type="Pfam" id="PF13535">
    <property type="entry name" value="ATP-grasp_4"/>
    <property type="match status" value="1"/>
</dbReference>
<gene>
    <name evidence="6" type="ORF">JCM19231_2057</name>
</gene>
<dbReference type="Gene3D" id="3.30.470.20">
    <property type="entry name" value="ATP-grasp fold, B domain"/>
    <property type="match status" value="1"/>
</dbReference>
<comment type="caution">
    <text evidence="6">The sequence shown here is derived from an EMBL/GenBank/DDBJ whole genome shotgun (WGS) entry which is preliminary data.</text>
</comment>
<organism evidence="6 7">
    <name type="scientific">Vibrio ishigakensis</name>
    <dbReference type="NCBI Taxonomy" id="1481914"/>
    <lineage>
        <taxon>Bacteria</taxon>
        <taxon>Pseudomonadati</taxon>
        <taxon>Pseudomonadota</taxon>
        <taxon>Gammaproteobacteria</taxon>
        <taxon>Vibrionales</taxon>
        <taxon>Vibrionaceae</taxon>
        <taxon>Vibrio</taxon>
    </lineage>
</organism>
<dbReference type="GO" id="GO:0046872">
    <property type="term" value="F:metal ion binding"/>
    <property type="evidence" value="ECO:0007669"/>
    <property type="project" value="InterPro"/>
</dbReference>
<dbReference type="InterPro" id="IPR011761">
    <property type="entry name" value="ATP-grasp"/>
</dbReference>
<evidence type="ECO:0000313" key="7">
    <source>
        <dbReference type="Proteomes" id="UP000031671"/>
    </source>
</evidence>
<evidence type="ECO:0000313" key="6">
    <source>
        <dbReference type="EMBL" id="GAM56909.1"/>
    </source>
</evidence>
<keyword evidence="1" id="KW-0436">Ligase</keyword>
<keyword evidence="2 4" id="KW-0547">Nucleotide-binding</keyword>
<proteinExistence type="predicted"/>
<dbReference type="PANTHER" id="PTHR43585">
    <property type="entry name" value="FUMIPYRROLE BIOSYNTHESIS PROTEIN C"/>
    <property type="match status" value="1"/>
</dbReference>